<feature type="transmembrane region" description="Helical" evidence="1">
    <location>
        <begin position="20"/>
        <end position="43"/>
    </location>
</feature>
<keyword evidence="3" id="KW-1185">Reference proteome</keyword>
<comment type="caution">
    <text evidence="2">The sequence shown here is derived from an EMBL/GenBank/DDBJ whole genome shotgun (WGS) entry which is preliminary data.</text>
</comment>
<sequence length="258" mass="29862">MKLYIHYLSIHLRSMMEYKVSFLLTIIGQFLVSFNVFLGVYFMLQRFHQIEGFSYSEVLLCFAIVLMSFTLAECFFRGFDTFASMIGNGEFDRILVRPRGAIFQVLASKIELTRIGRLLQAIVMLIYGISNIHLHWTFLRVLTLTLMILGGVATFAGLFILYAGLCFFTLEGLEFMNIFTDGAREYGKYPVAVYGKTVLTICTYIVPFALFQYYPFLYLTRQNIPAYYCFLPLLTILFLIPCFFVWNLGMRKYKSTGS</sequence>
<dbReference type="EMBL" id="QGQD01000074">
    <property type="protein sequence ID" value="TLC99212.1"/>
    <property type="molecule type" value="Genomic_DNA"/>
</dbReference>
<evidence type="ECO:0000313" key="3">
    <source>
        <dbReference type="Proteomes" id="UP000306509"/>
    </source>
</evidence>
<proteinExistence type="predicted"/>
<dbReference type="Pfam" id="PF06182">
    <property type="entry name" value="ABC2_membrane_6"/>
    <property type="match status" value="1"/>
</dbReference>
<feature type="transmembrane region" description="Helical" evidence="1">
    <location>
        <begin position="225"/>
        <end position="246"/>
    </location>
</feature>
<feature type="transmembrane region" description="Helical" evidence="1">
    <location>
        <begin position="118"/>
        <end position="138"/>
    </location>
</feature>
<name>A0A4U8Q5C6_9FIRM</name>
<feature type="transmembrane region" description="Helical" evidence="1">
    <location>
        <begin position="144"/>
        <end position="170"/>
    </location>
</feature>
<evidence type="ECO:0000313" key="2">
    <source>
        <dbReference type="EMBL" id="TLC99212.1"/>
    </source>
</evidence>
<protein>
    <submittedName>
        <fullName evidence="2">ABC-type uncharacterized transport system, permease component</fullName>
    </submittedName>
</protein>
<evidence type="ECO:0000256" key="1">
    <source>
        <dbReference type="SAM" id="Phobius"/>
    </source>
</evidence>
<dbReference type="RefSeq" id="WP_138003496.1">
    <property type="nucleotide sequence ID" value="NZ_QGQD01000074.1"/>
</dbReference>
<organism evidence="2 3">
    <name type="scientific">Robinsoniella peoriensis</name>
    <dbReference type="NCBI Taxonomy" id="180332"/>
    <lineage>
        <taxon>Bacteria</taxon>
        <taxon>Bacillati</taxon>
        <taxon>Bacillota</taxon>
        <taxon>Clostridia</taxon>
        <taxon>Lachnospirales</taxon>
        <taxon>Lachnospiraceae</taxon>
        <taxon>Robinsoniella</taxon>
    </lineage>
</organism>
<feature type="transmembrane region" description="Helical" evidence="1">
    <location>
        <begin position="55"/>
        <end position="76"/>
    </location>
</feature>
<dbReference type="AlphaFoldDB" id="A0A4U8Q5C6"/>
<feature type="transmembrane region" description="Helical" evidence="1">
    <location>
        <begin position="191"/>
        <end position="213"/>
    </location>
</feature>
<reference evidence="2 3" key="1">
    <citation type="journal article" date="2019" name="Anaerobe">
        <title>Detection of Robinsoniella peoriensis in multiple bone samples of a trauma patient.</title>
        <authorList>
            <person name="Schrottner P."/>
            <person name="Hartwich K."/>
            <person name="Bunk B."/>
            <person name="Schober I."/>
            <person name="Helbig S."/>
            <person name="Rudolph W.W."/>
            <person name="Gunzer F."/>
        </authorList>
    </citation>
    <scope>NUCLEOTIDE SEQUENCE [LARGE SCALE GENOMIC DNA]</scope>
    <source>
        <strain evidence="2 3">DSM 106044</strain>
    </source>
</reference>
<dbReference type="STRING" id="180332.GCA_000797495_01829"/>
<keyword evidence="1" id="KW-0812">Transmembrane</keyword>
<dbReference type="PANTHER" id="PTHR36833">
    <property type="entry name" value="SLR0610 PROTEIN-RELATED"/>
    <property type="match status" value="1"/>
</dbReference>
<keyword evidence="1" id="KW-0472">Membrane</keyword>
<dbReference type="InterPro" id="IPR010390">
    <property type="entry name" value="ABC-2_transporter-like"/>
</dbReference>
<keyword evidence="1" id="KW-1133">Transmembrane helix</keyword>
<dbReference type="PANTHER" id="PTHR36833:SF1">
    <property type="entry name" value="INTEGRAL MEMBRANE TRANSPORT PROTEIN"/>
    <property type="match status" value="1"/>
</dbReference>
<accession>A0A4U8Q5C6</accession>
<dbReference type="Proteomes" id="UP000306509">
    <property type="component" value="Unassembled WGS sequence"/>
</dbReference>
<gene>
    <name evidence="2" type="ORF">DSM106044_03990</name>
</gene>